<evidence type="ECO:0000313" key="4">
    <source>
        <dbReference type="Ensembl" id="ENSMAMP00000020393.2"/>
    </source>
</evidence>
<evidence type="ECO:0000256" key="1">
    <source>
        <dbReference type="ARBA" id="ARBA00022729"/>
    </source>
</evidence>
<feature type="domain" description="Ig-like" evidence="3">
    <location>
        <begin position="235"/>
        <end position="328"/>
    </location>
</feature>
<dbReference type="Gene3D" id="2.60.40.10">
    <property type="entry name" value="Immunoglobulins"/>
    <property type="match status" value="4"/>
</dbReference>
<dbReference type="SMART" id="SM00409">
    <property type="entry name" value="IG"/>
    <property type="match status" value="4"/>
</dbReference>
<keyword evidence="2" id="KW-1015">Disulfide bond</keyword>
<dbReference type="PANTHER" id="PTHR11481">
    <property type="entry name" value="IMMUNOGLOBULIN FC RECEPTOR"/>
    <property type="match status" value="1"/>
</dbReference>
<feature type="domain" description="Ig-like" evidence="3">
    <location>
        <begin position="94"/>
        <end position="172"/>
    </location>
</feature>
<dbReference type="GO" id="GO:0009897">
    <property type="term" value="C:external side of plasma membrane"/>
    <property type="evidence" value="ECO:0007669"/>
    <property type="project" value="TreeGrafter"/>
</dbReference>
<dbReference type="AlphaFoldDB" id="A0A3Q3M0F5"/>
<proteinExistence type="predicted"/>
<dbReference type="Pfam" id="PF13895">
    <property type="entry name" value="Ig_2"/>
    <property type="match status" value="2"/>
</dbReference>
<protein>
    <recommendedName>
        <fullName evidence="3">Ig-like domain-containing protein</fullName>
    </recommendedName>
</protein>
<feature type="domain" description="Ig-like" evidence="3">
    <location>
        <begin position="8"/>
        <end position="92"/>
    </location>
</feature>
<dbReference type="InterPro" id="IPR003598">
    <property type="entry name" value="Ig_sub2"/>
</dbReference>
<dbReference type="SMART" id="SM00408">
    <property type="entry name" value="IGc2"/>
    <property type="match status" value="3"/>
</dbReference>
<dbReference type="InterPro" id="IPR003599">
    <property type="entry name" value="Ig_sub"/>
</dbReference>
<evidence type="ECO:0000259" key="3">
    <source>
        <dbReference type="PROSITE" id="PS50835"/>
    </source>
</evidence>
<dbReference type="GO" id="GO:0004888">
    <property type="term" value="F:transmembrane signaling receptor activity"/>
    <property type="evidence" value="ECO:0007669"/>
    <property type="project" value="TreeGrafter"/>
</dbReference>
<dbReference type="GO" id="GO:0006955">
    <property type="term" value="P:immune response"/>
    <property type="evidence" value="ECO:0007669"/>
    <property type="project" value="TreeGrafter"/>
</dbReference>
<feature type="domain" description="Ig-like" evidence="3">
    <location>
        <begin position="183"/>
        <end position="219"/>
    </location>
</feature>
<reference evidence="4" key="1">
    <citation type="submission" date="2025-08" db="UniProtKB">
        <authorList>
            <consortium name="Ensembl"/>
        </authorList>
    </citation>
    <scope>IDENTIFICATION</scope>
</reference>
<evidence type="ECO:0000256" key="2">
    <source>
        <dbReference type="ARBA" id="ARBA00023157"/>
    </source>
</evidence>
<keyword evidence="5" id="KW-1185">Reference proteome</keyword>
<dbReference type="InterPro" id="IPR050488">
    <property type="entry name" value="Ig_Fc_receptor"/>
</dbReference>
<dbReference type="InterPro" id="IPR013783">
    <property type="entry name" value="Ig-like_fold"/>
</dbReference>
<dbReference type="Ensembl" id="ENSMAMT00000020929.2">
    <property type="protein sequence ID" value="ENSMAMP00000020393.2"/>
    <property type="gene ID" value="ENSMAMG00000013789.2"/>
</dbReference>
<dbReference type="InterPro" id="IPR007110">
    <property type="entry name" value="Ig-like_dom"/>
</dbReference>
<dbReference type="GO" id="GO:0007166">
    <property type="term" value="P:cell surface receptor signaling pathway"/>
    <property type="evidence" value="ECO:0007669"/>
    <property type="project" value="TreeGrafter"/>
</dbReference>
<reference evidence="4" key="2">
    <citation type="submission" date="2025-09" db="UniProtKB">
        <authorList>
            <consortium name="Ensembl"/>
        </authorList>
    </citation>
    <scope>IDENTIFICATION</scope>
</reference>
<keyword evidence="1" id="KW-0732">Signal</keyword>
<evidence type="ECO:0000313" key="5">
    <source>
        <dbReference type="Proteomes" id="UP000261640"/>
    </source>
</evidence>
<organism evidence="4 5">
    <name type="scientific">Mastacembelus armatus</name>
    <name type="common">zig-zag eel</name>
    <dbReference type="NCBI Taxonomy" id="205130"/>
    <lineage>
        <taxon>Eukaryota</taxon>
        <taxon>Metazoa</taxon>
        <taxon>Chordata</taxon>
        <taxon>Craniata</taxon>
        <taxon>Vertebrata</taxon>
        <taxon>Euteleostomi</taxon>
        <taxon>Actinopterygii</taxon>
        <taxon>Neopterygii</taxon>
        <taxon>Teleostei</taxon>
        <taxon>Neoteleostei</taxon>
        <taxon>Acanthomorphata</taxon>
        <taxon>Anabantaria</taxon>
        <taxon>Synbranchiformes</taxon>
        <taxon>Mastacembelidae</taxon>
        <taxon>Mastacembelus</taxon>
    </lineage>
</organism>
<dbReference type="GeneTree" id="ENSGT00940000162700"/>
<dbReference type="InterPro" id="IPR036179">
    <property type="entry name" value="Ig-like_dom_sf"/>
</dbReference>
<dbReference type="PANTHER" id="PTHR11481:SF64">
    <property type="entry name" value="FC RECEPTOR-LIKE PROTEIN 4"/>
    <property type="match status" value="1"/>
</dbReference>
<dbReference type="PROSITE" id="PS50835">
    <property type="entry name" value="IG_LIKE"/>
    <property type="match status" value="4"/>
</dbReference>
<dbReference type="STRING" id="205130.ENSMAMP00000020393"/>
<accession>A0A3Q3M0F5</accession>
<dbReference type="InParanoid" id="A0A3Q3M0F5"/>
<dbReference type="SUPFAM" id="SSF48726">
    <property type="entry name" value="Immunoglobulin"/>
    <property type="match status" value="4"/>
</dbReference>
<name>A0A3Q3M0F5_9TELE</name>
<dbReference type="Proteomes" id="UP000261640">
    <property type="component" value="Unplaced"/>
</dbReference>
<sequence length="438" mass="50053">SVILLSMATVTLQPNWPLIYRGETITVRCEIQGGGRTEWTYEWKADKLDRRPTHNEHRITAATESDSGRYSCRGRNDYLLTEWSEVVTLTVSVPNRAVVTLQPSWSQLFRGETVTLRCEIMDGANTEWEYEWKTTNSLKPPTQHDYKIQPVLSSANGEYSCKGRSKGSQSLTKWKNLFPPDQPKPVLTVSPSWLSPGASVTLNCEVEHPSAGWRFYWYKATHTAGYVCRAGRGDPVFYIQYSELKLVWSPNWPLIYRGETITVRCEIQGGERTEWTYEWKADKLDRRPTHNEYRITAATESDSGKYSCRGRNDYLLTEWSEVVTLTVSGEMSVATVNHLPPFNPILCILLTHTNYPHVLLHYIQEPPLPMFTVPPLNMSKPSQSGFSGFFSKTSNMSCPSDVLIPDPIHPHHSQREPQHLQLCYLQLCLLSFSQCHCL</sequence>